<dbReference type="InterPro" id="IPR050360">
    <property type="entry name" value="MFS_Sugar_Transporters"/>
</dbReference>
<dbReference type="PROSITE" id="PS00217">
    <property type="entry name" value="SUGAR_TRANSPORT_2"/>
    <property type="match status" value="1"/>
</dbReference>
<proteinExistence type="inferred from homology"/>
<dbReference type="GO" id="GO:0005351">
    <property type="term" value="F:carbohydrate:proton symporter activity"/>
    <property type="evidence" value="ECO:0007669"/>
    <property type="project" value="TreeGrafter"/>
</dbReference>
<gene>
    <name evidence="10" type="ORF">AG1IA_02307</name>
</gene>
<feature type="domain" description="Major facilitator superfamily (MFS) profile" evidence="9">
    <location>
        <begin position="247"/>
        <end position="433"/>
    </location>
</feature>
<evidence type="ECO:0000256" key="6">
    <source>
        <dbReference type="ARBA" id="ARBA00023136"/>
    </source>
</evidence>
<dbReference type="InterPro" id="IPR003663">
    <property type="entry name" value="Sugar/inositol_transpt"/>
</dbReference>
<dbReference type="EMBL" id="AFRT01000519">
    <property type="protein sequence ID" value="ELU43663.1"/>
    <property type="molecule type" value="Genomic_DNA"/>
</dbReference>
<dbReference type="InterPro" id="IPR005829">
    <property type="entry name" value="Sugar_transporter_CS"/>
</dbReference>
<comment type="catalytic activity">
    <reaction evidence="7">
        <text>myo-inositol(out) + H(+)(out) = myo-inositol(in) + H(+)(in)</text>
        <dbReference type="Rhea" id="RHEA:60364"/>
        <dbReference type="ChEBI" id="CHEBI:15378"/>
        <dbReference type="ChEBI" id="CHEBI:17268"/>
    </reaction>
</comment>
<dbReference type="InterPro" id="IPR020846">
    <property type="entry name" value="MFS_dom"/>
</dbReference>
<organism evidence="10 11">
    <name type="scientific">Thanatephorus cucumeris (strain AG1-IA)</name>
    <name type="common">Rice sheath blight fungus</name>
    <name type="synonym">Rhizoctonia solani</name>
    <dbReference type="NCBI Taxonomy" id="983506"/>
    <lineage>
        <taxon>Eukaryota</taxon>
        <taxon>Fungi</taxon>
        <taxon>Dikarya</taxon>
        <taxon>Basidiomycota</taxon>
        <taxon>Agaricomycotina</taxon>
        <taxon>Agaricomycetes</taxon>
        <taxon>Cantharellales</taxon>
        <taxon>Ceratobasidiaceae</taxon>
        <taxon>Rhizoctonia</taxon>
        <taxon>Rhizoctonia solani AG-1</taxon>
    </lineage>
</organism>
<feature type="transmembrane region" description="Helical" evidence="8">
    <location>
        <begin position="323"/>
        <end position="341"/>
    </location>
</feature>
<keyword evidence="11" id="KW-1185">Reference proteome</keyword>
<dbReference type="Gene3D" id="1.20.1250.20">
    <property type="entry name" value="MFS general substrate transporter like domains"/>
    <property type="match status" value="2"/>
</dbReference>
<evidence type="ECO:0000313" key="11">
    <source>
        <dbReference type="Proteomes" id="UP000011668"/>
    </source>
</evidence>
<dbReference type="GO" id="GO:0016020">
    <property type="term" value="C:membrane"/>
    <property type="evidence" value="ECO:0007669"/>
    <property type="project" value="UniProtKB-SubCell"/>
</dbReference>
<evidence type="ECO:0000313" key="10">
    <source>
        <dbReference type="EMBL" id="ELU43663.1"/>
    </source>
</evidence>
<dbReference type="PANTHER" id="PTHR48022:SF17">
    <property type="entry name" value="HEXOSE TRANSPORTER"/>
    <property type="match status" value="1"/>
</dbReference>
<name>L8X3Q5_THACA</name>
<evidence type="ECO:0000256" key="3">
    <source>
        <dbReference type="ARBA" id="ARBA00022448"/>
    </source>
</evidence>
<feature type="transmembrane region" description="Helical" evidence="8">
    <location>
        <begin position="381"/>
        <end position="400"/>
    </location>
</feature>
<dbReference type="PANTHER" id="PTHR48022">
    <property type="entry name" value="PLASTIDIC GLUCOSE TRANSPORTER 4"/>
    <property type="match status" value="1"/>
</dbReference>
<dbReference type="STRING" id="983506.L8X3Q5"/>
<reference evidence="10 11" key="1">
    <citation type="journal article" date="2013" name="Nat. Commun.">
        <title>The evolution and pathogenic mechanisms of the rice sheath blight pathogen.</title>
        <authorList>
            <person name="Zheng A."/>
            <person name="Lin R."/>
            <person name="Xu L."/>
            <person name="Qin P."/>
            <person name="Tang C."/>
            <person name="Ai P."/>
            <person name="Zhang D."/>
            <person name="Liu Y."/>
            <person name="Sun Z."/>
            <person name="Feng H."/>
            <person name="Wang Y."/>
            <person name="Chen Y."/>
            <person name="Liang X."/>
            <person name="Fu R."/>
            <person name="Li Q."/>
            <person name="Zhang J."/>
            <person name="Yu X."/>
            <person name="Xie Z."/>
            <person name="Ding L."/>
            <person name="Guan P."/>
            <person name="Tang J."/>
            <person name="Liang Y."/>
            <person name="Wang S."/>
            <person name="Deng Q."/>
            <person name="Li S."/>
            <person name="Zhu J."/>
            <person name="Wang L."/>
            <person name="Liu H."/>
            <person name="Li P."/>
        </authorList>
    </citation>
    <scope>NUCLEOTIDE SEQUENCE [LARGE SCALE GENOMIC DNA]</scope>
    <source>
        <strain evidence="11">AG-1 IA</strain>
    </source>
</reference>
<feature type="transmembrane region" description="Helical" evidence="8">
    <location>
        <begin position="37"/>
        <end position="55"/>
    </location>
</feature>
<dbReference type="PROSITE" id="PS50850">
    <property type="entry name" value="MFS"/>
    <property type="match status" value="1"/>
</dbReference>
<protein>
    <submittedName>
        <fullName evidence="10">Sugar (And other) transporter domain-containing protein</fullName>
    </submittedName>
</protein>
<accession>L8X3Q5</accession>
<sequence>MSMSTASNWLWNFGIGYATPYLVNDGPGNANLGVKVFFIWGSTCVGCLLFTYFLIPETKGLSLEQIDILYQNTNAIHSVAYRRQLIAEDVHAADPEAIARVTSKVDQEHGLHGLRSTKSRDGHNEKVDLEHKTWAEVRGKASVRTPTELTRERRGWACRDNNRVFGIQLANMVRGCQIQKHFTEDSGVTEPPQVPPHPAQRRLDEPILRPTPFYKPPSSLSVIIMAGGPVAAGGGLGGDGGFAGILMTAFAAFGGILYGYDTGVISGIKEMDDWLRTFGHQTATGKYAITTGQESLVVSILSAGTFVGALLAAPVGDFIGRKWGVVFSTLIFSIGVALQTGTLNMDVFVVGRVFAGLGVGMMSTLVPMYQSECAPKWIRGAVVSCYQWAITIGLLVAAIANNGTKNRPDHSAWRIPIALQFIWAGILALARAR</sequence>
<feature type="transmembrane region" description="Helical" evidence="8">
    <location>
        <begin position="347"/>
        <end position="369"/>
    </location>
</feature>
<feature type="transmembrane region" description="Helical" evidence="8">
    <location>
        <begin position="242"/>
        <end position="260"/>
    </location>
</feature>
<evidence type="ECO:0000259" key="9">
    <source>
        <dbReference type="PROSITE" id="PS50850"/>
    </source>
</evidence>
<evidence type="ECO:0000256" key="2">
    <source>
        <dbReference type="ARBA" id="ARBA00010992"/>
    </source>
</evidence>
<feature type="transmembrane region" description="Helical" evidence="8">
    <location>
        <begin position="412"/>
        <end position="430"/>
    </location>
</feature>
<keyword evidence="6 8" id="KW-0472">Membrane</keyword>
<evidence type="ECO:0000256" key="8">
    <source>
        <dbReference type="SAM" id="Phobius"/>
    </source>
</evidence>
<evidence type="ECO:0000256" key="5">
    <source>
        <dbReference type="ARBA" id="ARBA00022989"/>
    </source>
</evidence>
<dbReference type="Proteomes" id="UP000011668">
    <property type="component" value="Unassembled WGS sequence"/>
</dbReference>
<dbReference type="InterPro" id="IPR036259">
    <property type="entry name" value="MFS_trans_sf"/>
</dbReference>
<dbReference type="SUPFAM" id="SSF103473">
    <property type="entry name" value="MFS general substrate transporter"/>
    <property type="match status" value="1"/>
</dbReference>
<evidence type="ECO:0000256" key="1">
    <source>
        <dbReference type="ARBA" id="ARBA00004141"/>
    </source>
</evidence>
<dbReference type="OrthoDB" id="6612291at2759"/>
<evidence type="ECO:0000256" key="7">
    <source>
        <dbReference type="ARBA" id="ARBA00049119"/>
    </source>
</evidence>
<comment type="subcellular location">
    <subcellularLocation>
        <location evidence="1">Membrane</location>
        <topology evidence="1">Multi-pass membrane protein</topology>
    </subcellularLocation>
</comment>
<feature type="transmembrane region" description="Helical" evidence="8">
    <location>
        <begin position="296"/>
        <end position="316"/>
    </location>
</feature>
<dbReference type="PRINTS" id="PR00171">
    <property type="entry name" value="SUGRTRNSPORT"/>
</dbReference>
<dbReference type="InterPro" id="IPR005828">
    <property type="entry name" value="MFS_sugar_transport-like"/>
</dbReference>
<comment type="similarity">
    <text evidence="2">Belongs to the major facilitator superfamily. Sugar transporter (TC 2.A.1.1) family.</text>
</comment>
<dbReference type="AlphaFoldDB" id="L8X3Q5"/>
<dbReference type="Pfam" id="PF00083">
    <property type="entry name" value="Sugar_tr"/>
    <property type="match status" value="2"/>
</dbReference>
<keyword evidence="5 8" id="KW-1133">Transmembrane helix</keyword>
<evidence type="ECO:0000256" key="4">
    <source>
        <dbReference type="ARBA" id="ARBA00022692"/>
    </source>
</evidence>
<comment type="caution">
    <text evidence="10">The sequence shown here is derived from an EMBL/GenBank/DDBJ whole genome shotgun (WGS) entry which is preliminary data.</text>
</comment>
<dbReference type="HOGENOM" id="CLU_633368_0_0_1"/>
<keyword evidence="4 8" id="KW-0812">Transmembrane</keyword>
<keyword evidence="3" id="KW-0813">Transport</keyword>